<evidence type="ECO:0000259" key="19">
    <source>
        <dbReference type="Pfam" id="PF00148"/>
    </source>
</evidence>
<protein>
    <recommendedName>
        <fullName evidence="6">Nitrogenase molybdenum-iron protein alpha chain</fullName>
        <ecNumber evidence="5">1.18.6.1</ecNumber>
    </recommendedName>
    <alternativeName>
        <fullName evidence="16">Dinitrogenase</fullName>
    </alternativeName>
    <alternativeName>
        <fullName evidence="15">Nitrogenase component I</fullName>
    </alternativeName>
</protein>
<evidence type="ECO:0000256" key="6">
    <source>
        <dbReference type="ARBA" id="ARBA00017663"/>
    </source>
</evidence>
<evidence type="ECO:0000256" key="3">
    <source>
        <dbReference type="ARBA" id="ARBA00002621"/>
    </source>
</evidence>
<evidence type="ECO:0000256" key="2">
    <source>
        <dbReference type="ARBA" id="ARBA00001969"/>
    </source>
</evidence>
<organism evidence="20 21">
    <name type="scientific">Methanosarcina vacuolata Z-761</name>
    <dbReference type="NCBI Taxonomy" id="1434123"/>
    <lineage>
        <taxon>Archaea</taxon>
        <taxon>Methanobacteriati</taxon>
        <taxon>Methanobacteriota</taxon>
        <taxon>Stenosarchaea group</taxon>
        <taxon>Methanomicrobia</taxon>
        <taxon>Methanosarcinales</taxon>
        <taxon>Methanosarcinaceae</taxon>
        <taxon>Methanosarcina</taxon>
    </lineage>
</organism>
<evidence type="ECO:0000256" key="12">
    <source>
        <dbReference type="ARBA" id="ARBA00023004"/>
    </source>
</evidence>
<evidence type="ECO:0000256" key="10">
    <source>
        <dbReference type="ARBA" id="ARBA00022840"/>
    </source>
</evidence>
<comment type="cofactor">
    <cofactor evidence="1">
        <name>[8Fe-7S] cluster</name>
        <dbReference type="ChEBI" id="CHEBI:21143"/>
    </cofactor>
</comment>
<keyword evidence="12" id="KW-0408">Iron</keyword>
<evidence type="ECO:0000313" key="20">
    <source>
        <dbReference type="EMBL" id="AKB44498.1"/>
    </source>
</evidence>
<accession>A0A0E3Q7C9</accession>
<comment type="cofactor">
    <cofactor evidence="2">
        <name>[7Fe-Mo-9S-C-homocitryl] cluster</name>
        <dbReference type="ChEBI" id="CHEBI:30409"/>
    </cofactor>
</comment>
<evidence type="ECO:0000256" key="15">
    <source>
        <dbReference type="ARBA" id="ARBA00030899"/>
    </source>
</evidence>
<dbReference type="PROSITE" id="PS00699">
    <property type="entry name" value="NITROGENASE_1_1"/>
    <property type="match status" value="1"/>
</dbReference>
<dbReference type="EMBL" id="CP009520">
    <property type="protein sequence ID" value="AKB44498.1"/>
    <property type="molecule type" value="Genomic_DNA"/>
</dbReference>
<dbReference type="InterPro" id="IPR000318">
    <property type="entry name" value="Nase_comp1_CS"/>
</dbReference>
<dbReference type="RefSeq" id="WP_048121205.1">
    <property type="nucleotide sequence ID" value="NZ_CP009520.1"/>
</dbReference>
<dbReference type="GO" id="GO:0005524">
    <property type="term" value="F:ATP binding"/>
    <property type="evidence" value="ECO:0007669"/>
    <property type="project" value="UniProtKB-KW"/>
</dbReference>
<dbReference type="KEGG" id="mvc:MSVAZ_2229"/>
<evidence type="ECO:0000256" key="13">
    <source>
        <dbReference type="ARBA" id="ARBA00023014"/>
    </source>
</evidence>
<dbReference type="InterPro" id="IPR010142">
    <property type="entry name" value="Nase_V-Fe_asu"/>
</dbReference>
<dbReference type="PANTHER" id="PTHR43457">
    <property type="entry name" value="NITROGENASE MOLYBDENUM-IRON PROTEIN ALPHA CHAIN"/>
    <property type="match status" value="1"/>
</dbReference>
<evidence type="ECO:0000256" key="18">
    <source>
        <dbReference type="RuleBase" id="RU004021"/>
    </source>
</evidence>
<evidence type="ECO:0000256" key="11">
    <source>
        <dbReference type="ARBA" id="ARBA00023002"/>
    </source>
</evidence>
<reference evidence="20 21" key="1">
    <citation type="submission" date="2014-07" db="EMBL/GenBank/DDBJ databases">
        <title>Methanogenic archaea and the global carbon cycle.</title>
        <authorList>
            <person name="Henriksen J.R."/>
            <person name="Luke J."/>
            <person name="Reinhart S."/>
            <person name="Benedict M.N."/>
            <person name="Youngblut N.D."/>
            <person name="Metcalf M.E."/>
            <person name="Whitaker R.J."/>
            <person name="Metcalf W.W."/>
        </authorList>
    </citation>
    <scope>NUCLEOTIDE SEQUENCE [LARGE SCALE GENOMIC DNA]</scope>
    <source>
        <strain evidence="20 21">Z-761</strain>
    </source>
</reference>
<dbReference type="InterPro" id="IPR000510">
    <property type="entry name" value="Nase/OxRdtase_comp1"/>
</dbReference>
<feature type="domain" description="Nitrogenase/oxidoreductase component 1" evidence="19">
    <location>
        <begin position="49"/>
        <end position="447"/>
    </location>
</feature>
<comment type="function">
    <text evidence="3">This molybdenum-iron protein is part of the nitrogenase complex that catalyzes the key enzymatic reactions in nitrogen fixation.</text>
</comment>
<dbReference type="AlphaFoldDB" id="A0A0E3Q7C9"/>
<evidence type="ECO:0000256" key="9">
    <source>
        <dbReference type="ARBA" id="ARBA00022741"/>
    </source>
</evidence>
<keyword evidence="11 20" id="KW-0560">Oxidoreductase</keyword>
<name>A0A0E3Q7C9_9EURY</name>
<dbReference type="NCBIfam" id="TIGR01284">
    <property type="entry name" value="alt_nitrog_alph"/>
    <property type="match status" value="1"/>
</dbReference>
<evidence type="ECO:0000256" key="4">
    <source>
        <dbReference type="ARBA" id="ARBA00011462"/>
    </source>
</evidence>
<dbReference type="SUPFAM" id="SSF53807">
    <property type="entry name" value="Helical backbone' metal receptor"/>
    <property type="match status" value="1"/>
</dbReference>
<evidence type="ECO:0000256" key="16">
    <source>
        <dbReference type="ARBA" id="ARBA00031726"/>
    </source>
</evidence>
<dbReference type="Pfam" id="PF00148">
    <property type="entry name" value="Oxidored_nitro"/>
    <property type="match status" value="1"/>
</dbReference>
<dbReference type="Gene3D" id="3.40.50.1980">
    <property type="entry name" value="Nitrogenase molybdenum iron protein domain"/>
    <property type="match status" value="3"/>
</dbReference>
<evidence type="ECO:0000256" key="14">
    <source>
        <dbReference type="ARBA" id="ARBA00023231"/>
    </source>
</evidence>
<comment type="catalytic activity">
    <reaction evidence="17">
        <text>N2 + 8 reduced [2Fe-2S]-[ferredoxin] + 16 ATP + 16 H2O = H2 + 8 oxidized [2Fe-2S]-[ferredoxin] + 2 NH4(+) + 16 ADP + 16 phosphate + 6 H(+)</text>
        <dbReference type="Rhea" id="RHEA:21448"/>
        <dbReference type="Rhea" id="RHEA-COMP:10000"/>
        <dbReference type="Rhea" id="RHEA-COMP:10001"/>
        <dbReference type="ChEBI" id="CHEBI:15377"/>
        <dbReference type="ChEBI" id="CHEBI:15378"/>
        <dbReference type="ChEBI" id="CHEBI:17997"/>
        <dbReference type="ChEBI" id="CHEBI:18276"/>
        <dbReference type="ChEBI" id="CHEBI:28938"/>
        <dbReference type="ChEBI" id="CHEBI:30616"/>
        <dbReference type="ChEBI" id="CHEBI:33737"/>
        <dbReference type="ChEBI" id="CHEBI:33738"/>
        <dbReference type="ChEBI" id="CHEBI:43474"/>
        <dbReference type="ChEBI" id="CHEBI:456216"/>
        <dbReference type="EC" id="1.18.6.1"/>
    </reaction>
</comment>
<evidence type="ECO:0000313" key="21">
    <source>
        <dbReference type="Proteomes" id="UP000033096"/>
    </source>
</evidence>
<proteinExistence type="inferred from homology"/>
<dbReference type="GeneID" id="24810698"/>
<dbReference type="EC" id="1.18.6.1" evidence="5"/>
<dbReference type="PANTHER" id="PTHR43457:SF1">
    <property type="entry name" value="NITROGENASE MOLYBDENUM-IRON PROTEIN ALPHA CHAIN"/>
    <property type="match status" value="1"/>
</dbReference>
<dbReference type="GO" id="GO:0051536">
    <property type="term" value="F:iron-sulfur cluster binding"/>
    <property type="evidence" value="ECO:0007669"/>
    <property type="project" value="UniProtKB-KW"/>
</dbReference>
<dbReference type="Proteomes" id="UP000033096">
    <property type="component" value="Chromosome"/>
</dbReference>
<keyword evidence="13" id="KW-0411">Iron-sulfur</keyword>
<sequence>MPLKLFCCDECIPERQNHVYIKEEGEDTTQFLPLSNIETIPGSLSERGCSYCGAKLVIGGVIKDCIQMIHGPVGCAYDTWHTKRYPSDNDNFQLKYIWSSDTKEKHIVFGAEKQLKKAIKEAFKEFPEIKRMFVYTTCTTALIGDNPKAVCREIEEELGDVDIFVVECPGFAGVSQSKGHHELNIGWMRDKVGTLEPEITSQYTINVIGDYNIQGDTYVLQKYLDKMGIQVIAHFTGNVTYDQLRCMHRAKLNVVNCARSAGYIANELKRVYDIPRMDVDTWGFEYIKVALRKIGSFFGLEDKAEEVIAEEVAKYEGKLNWYKERLKGKQICIWTGGPRLWHWTKALEDDLGMEVVAMSSKFGHQEDFEKVIARGRVGTIYIDDGNELEFFEVLESIHADLILTGPRVGDLVKKLHIPYINGHAYHNGPYMGFEGAVNMARDMYNAIYSPMWGLAGKDPRVVDSPMWSLAEKDPSVVQES</sequence>
<keyword evidence="9" id="KW-0547">Nucleotide-binding</keyword>
<dbReference type="NCBIfam" id="TIGR01862">
    <property type="entry name" value="N2-ase-Ialpha"/>
    <property type="match status" value="1"/>
</dbReference>
<keyword evidence="10" id="KW-0067">ATP-binding</keyword>
<dbReference type="NCBIfam" id="TIGR01860">
    <property type="entry name" value="VNFD"/>
    <property type="match status" value="1"/>
</dbReference>
<dbReference type="HOGENOM" id="CLU_025876_1_0_2"/>
<keyword evidence="14 18" id="KW-0535">Nitrogen fixation</keyword>
<evidence type="ECO:0000256" key="1">
    <source>
        <dbReference type="ARBA" id="ARBA00001919"/>
    </source>
</evidence>
<evidence type="ECO:0000256" key="8">
    <source>
        <dbReference type="ARBA" id="ARBA00022723"/>
    </source>
</evidence>
<dbReference type="InterPro" id="IPR010143">
    <property type="entry name" value="Nase_comp1_asu"/>
</dbReference>
<comment type="subunit">
    <text evidence="4">Tetramer of two alpha and two beta chains. Forms complex with the iron protein (nitrogenase component 2).</text>
</comment>
<dbReference type="PATRIC" id="fig|1434123.4.peg.2719"/>
<dbReference type="InterPro" id="IPR005974">
    <property type="entry name" value="Nase_asu"/>
</dbReference>
<dbReference type="GO" id="GO:0051212">
    <property type="term" value="F:vanadium ion binding"/>
    <property type="evidence" value="ECO:0007669"/>
    <property type="project" value="InterPro"/>
</dbReference>
<evidence type="ECO:0000256" key="17">
    <source>
        <dbReference type="ARBA" id="ARBA00047967"/>
    </source>
</evidence>
<gene>
    <name evidence="20" type="ORF">MSVAZ_2229</name>
</gene>
<keyword evidence="8" id="KW-0479">Metal-binding</keyword>
<comment type="similarity">
    <text evidence="18">Belongs to the NifD/NifK/NifE/NifN family.</text>
</comment>
<keyword evidence="21" id="KW-1185">Reference proteome</keyword>
<dbReference type="CDD" id="cd01977">
    <property type="entry name" value="Nitrogenase_VFe_alpha"/>
    <property type="match status" value="1"/>
</dbReference>
<keyword evidence="7" id="KW-0500">Molybdenum</keyword>
<dbReference type="STRING" id="1434123.MSVAZ_2229"/>
<dbReference type="GO" id="GO:0016163">
    <property type="term" value="F:nitrogenase activity"/>
    <property type="evidence" value="ECO:0007669"/>
    <property type="project" value="UniProtKB-EC"/>
</dbReference>
<evidence type="ECO:0000256" key="5">
    <source>
        <dbReference type="ARBA" id="ARBA00012773"/>
    </source>
</evidence>
<evidence type="ECO:0000256" key="7">
    <source>
        <dbReference type="ARBA" id="ARBA00022505"/>
    </source>
</evidence>